<organism evidence="1 2">
    <name type="scientific">Streptomyces griseoviridis</name>
    <dbReference type="NCBI Taxonomy" id="45398"/>
    <lineage>
        <taxon>Bacteria</taxon>
        <taxon>Bacillati</taxon>
        <taxon>Actinomycetota</taxon>
        <taxon>Actinomycetes</taxon>
        <taxon>Kitasatosporales</taxon>
        <taxon>Streptomycetaceae</taxon>
        <taxon>Streptomyces</taxon>
    </lineage>
</organism>
<dbReference type="InterPro" id="IPR021443">
    <property type="entry name" value="DUF3093"/>
</dbReference>
<proteinExistence type="predicted"/>
<evidence type="ECO:0000313" key="1">
    <source>
        <dbReference type="EMBL" id="GGS67622.1"/>
    </source>
</evidence>
<evidence type="ECO:0000313" key="2">
    <source>
        <dbReference type="Proteomes" id="UP000653493"/>
    </source>
</evidence>
<reference evidence="1" key="2">
    <citation type="submission" date="2020-09" db="EMBL/GenBank/DDBJ databases">
        <authorList>
            <person name="Sun Q."/>
            <person name="Ohkuma M."/>
        </authorList>
    </citation>
    <scope>NUCLEOTIDE SEQUENCE</scope>
    <source>
        <strain evidence="1">JCM 4234</strain>
    </source>
</reference>
<protein>
    <submittedName>
        <fullName evidence="1">Uncharacterized protein</fullName>
    </submittedName>
</protein>
<accession>A0A918LKZ3</accession>
<gene>
    <name evidence="1" type="ORF">GCM10010238_65440</name>
</gene>
<dbReference type="AlphaFoldDB" id="A0A918LKZ3"/>
<keyword evidence="2" id="KW-1185">Reference proteome</keyword>
<dbReference type="Pfam" id="PF11292">
    <property type="entry name" value="DUF3093"/>
    <property type="match status" value="1"/>
</dbReference>
<reference evidence="1" key="1">
    <citation type="journal article" date="2014" name="Int. J. Syst. Evol. Microbiol.">
        <title>Complete genome sequence of Corynebacterium casei LMG S-19264T (=DSM 44701T), isolated from a smear-ripened cheese.</title>
        <authorList>
            <consortium name="US DOE Joint Genome Institute (JGI-PGF)"/>
            <person name="Walter F."/>
            <person name="Albersmeier A."/>
            <person name="Kalinowski J."/>
            <person name="Ruckert C."/>
        </authorList>
    </citation>
    <scope>NUCLEOTIDE SEQUENCE</scope>
    <source>
        <strain evidence="1">JCM 4234</strain>
    </source>
</reference>
<comment type="caution">
    <text evidence="1">The sequence shown here is derived from an EMBL/GenBank/DDBJ whole genome shotgun (WGS) entry which is preliminary data.</text>
</comment>
<dbReference type="Proteomes" id="UP000653493">
    <property type="component" value="Unassembled WGS sequence"/>
</dbReference>
<dbReference type="EMBL" id="BMSL01000035">
    <property type="protein sequence ID" value="GGS67622.1"/>
    <property type="molecule type" value="Genomic_DNA"/>
</dbReference>
<sequence>MEILDAEEAFPWRTRRADVSAAMLLRGCVPTAVRVELTDPDRRAPYLCLPTRRPATLLAVLSFARR</sequence>
<name>A0A918LKZ3_STRGD</name>